<dbReference type="Pfam" id="PF01895">
    <property type="entry name" value="PhoU"/>
    <property type="match status" value="1"/>
</dbReference>
<dbReference type="SMART" id="SM00966">
    <property type="entry name" value="SpoVT_AbrB"/>
    <property type="match status" value="1"/>
</dbReference>
<dbReference type="PANTHER" id="PTHR42930:SF2">
    <property type="entry name" value="PHOU DOMAIN-CONTAINING PROTEIN"/>
    <property type="match status" value="1"/>
</dbReference>
<evidence type="ECO:0000256" key="1">
    <source>
        <dbReference type="SAM" id="Coils"/>
    </source>
</evidence>
<dbReference type="InterPro" id="IPR028366">
    <property type="entry name" value="PhoU"/>
</dbReference>
<comment type="caution">
    <text evidence="3">The sequence shown here is derived from an EMBL/GenBank/DDBJ whole genome shotgun (WGS) entry which is preliminary data.</text>
</comment>
<evidence type="ECO:0000313" key="3">
    <source>
        <dbReference type="EMBL" id="RZN65075.1"/>
    </source>
</evidence>
<dbReference type="Proteomes" id="UP000317158">
    <property type="component" value="Unassembled WGS sequence"/>
</dbReference>
<dbReference type="InterPro" id="IPR007159">
    <property type="entry name" value="SpoVT-AbrB_dom"/>
</dbReference>
<sequence>MIKEAKRKIQVTGGFTHIVSLPIEWVKKMGLKKGDHVHLFLREDKTILIGEEKKRESLDISITVDEKDSIEDIYRLVVAYYLVGYDFIKIIAPEEGFDKIYKKWFKNTARKLLIGLDVVSESNKEMILRCFINYEDFSFSNILNTMGNIVEIMYEDTVLSLKKGDTNLAREVVQRDREVNRFYLFAIRQLIEAAEYNSIRKKIGIKDTTQIFNYRLIVKNIERISDHIKKIGDSVIQTENDSIDYPPQFFGITDNIKKLYIDSLNILFKNRVDEVNININKAKELIEEVNLLKKDILTEEVAFSKKILFITILNSLERISGYLADINELIINMNIEKSNTYGNN</sequence>
<gene>
    <name evidence="3" type="ORF">EF806_03265</name>
</gene>
<protein>
    <submittedName>
        <fullName evidence="3">Phosphate uptake regulator PhoU</fullName>
    </submittedName>
</protein>
<dbReference type="Gene3D" id="1.20.58.220">
    <property type="entry name" value="Phosphate transport system protein phou homolog 2, domain 2"/>
    <property type="match status" value="1"/>
</dbReference>
<reference evidence="3 4" key="1">
    <citation type="journal article" date="2019" name="Nat. Microbiol.">
        <title>Wide diversity of methane and short-chain alkane metabolisms in uncultured archaea.</title>
        <authorList>
            <person name="Borrel G."/>
            <person name="Adam P.S."/>
            <person name="McKay L.J."/>
            <person name="Chen L.X."/>
            <person name="Sierra-Garcia I.N."/>
            <person name="Sieber C.M."/>
            <person name="Letourneur Q."/>
            <person name="Ghozlane A."/>
            <person name="Andersen G.L."/>
            <person name="Li W.J."/>
            <person name="Hallam S.J."/>
            <person name="Muyzer G."/>
            <person name="de Oliveira V.M."/>
            <person name="Inskeep W.P."/>
            <person name="Banfield J.F."/>
            <person name="Gribaldo S."/>
        </authorList>
    </citation>
    <scope>NUCLEOTIDE SEQUENCE [LARGE SCALE GENOMIC DNA]</scope>
    <source>
        <strain evidence="3">NM1a</strain>
    </source>
</reference>
<keyword evidence="1" id="KW-0175">Coiled coil</keyword>
<accession>A0A520KU56</accession>
<proteinExistence type="predicted"/>
<dbReference type="GO" id="GO:0045936">
    <property type="term" value="P:negative regulation of phosphate metabolic process"/>
    <property type="evidence" value="ECO:0007669"/>
    <property type="project" value="InterPro"/>
</dbReference>
<name>A0A520KU56_METT2</name>
<dbReference type="PANTHER" id="PTHR42930">
    <property type="entry name" value="PHOSPHATE-SPECIFIC TRANSPORT SYSTEM ACCESSORY PROTEIN PHOU"/>
    <property type="match status" value="1"/>
</dbReference>
<evidence type="ECO:0000313" key="4">
    <source>
        <dbReference type="Proteomes" id="UP000317158"/>
    </source>
</evidence>
<feature type="coiled-coil region" evidence="1">
    <location>
        <begin position="272"/>
        <end position="299"/>
    </location>
</feature>
<dbReference type="AlphaFoldDB" id="A0A520KU56"/>
<dbReference type="GO" id="GO:0030643">
    <property type="term" value="P:intracellular phosphate ion homeostasis"/>
    <property type="evidence" value="ECO:0007669"/>
    <property type="project" value="InterPro"/>
</dbReference>
<dbReference type="GO" id="GO:0003677">
    <property type="term" value="F:DNA binding"/>
    <property type="evidence" value="ECO:0007669"/>
    <property type="project" value="InterPro"/>
</dbReference>
<organism evidence="3 4">
    <name type="scientific">Methanoliparum thermophilum</name>
    <dbReference type="NCBI Taxonomy" id="2491083"/>
    <lineage>
        <taxon>Archaea</taxon>
        <taxon>Methanobacteriati</taxon>
        <taxon>Methanobacteriota</taxon>
        <taxon>Candidatus Methanoliparia</taxon>
        <taxon>Candidatus Methanoliparales</taxon>
        <taxon>Candidatus Methanoliparaceae</taxon>
        <taxon>Candidatus Methanoliparum</taxon>
    </lineage>
</organism>
<evidence type="ECO:0000259" key="2">
    <source>
        <dbReference type="SMART" id="SM00966"/>
    </source>
</evidence>
<dbReference type="EMBL" id="RXIF01000004">
    <property type="protein sequence ID" value="RZN65075.1"/>
    <property type="molecule type" value="Genomic_DNA"/>
</dbReference>
<dbReference type="Pfam" id="PF04014">
    <property type="entry name" value="MazE_antitoxin"/>
    <property type="match status" value="1"/>
</dbReference>
<dbReference type="InterPro" id="IPR026022">
    <property type="entry name" value="PhoU_dom"/>
</dbReference>
<feature type="domain" description="SpoVT-AbrB" evidence="2">
    <location>
        <begin position="11"/>
        <end position="57"/>
    </location>
</feature>
<dbReference type="SUPFAM" id="SSF109755">
    <property type="entry name" value="PhoU-like"/>
    <property type="match status" value="1"/>
</dbReference>
<dbReference type="InterPro" id="IPR038078">
    <property type="entry name" value="PhoU-like_sf"/>
</dbReference>